<comment type="caution">
    <text evidence="3">Lacks conserved residue(s) required for the propagation of feature annotation.</text>
</comment>
<evidence type="ECO:0000256" key="4">
    <source>
        <dbReference type="SAM" id="MobiDB-lite"/>
    </source>
</evidence>
<feature type="domain" description="PFL" evidence="6">
    <location>
        <begin position="27"/>
        <end position="704"/>
    </location>
</feature>
<dbReference type="GO" id="GO:0016829">
    <property type="term" value="F:lyase activity"/>
    <property type="evidence" value="ECO:0007669"/>
    <property type="project" value="UniProtKB-KW"/>
</dbReference>
<reference evidence="7" key="1">
    <citation type="submission" date="2021-01" db="EMBL/GenBank/DDBJ databases">
        <title>Description of Breznakiella homolactica.</title>
        <authorList>
            <person name="Song Y."/>
            <person name="Brune A."/>
        </authorList>
    </citation>
    <scope>NUCLEOTIDE SEQUENCE</scope>
    <source>
        <strain evidence="7">RmG30</strain>
    </source>
</reference>
<dbReference type="Gene3D" id="3.20.70.20">
    <property type="match status" value="1"/>
</dbReference>
<dbReference type="InterPro" id="IPR004184">
    <property type="entry name" value="PFL_dom"/>
</dbReference>
<evidence type="ECO:0000313" key="7">
    <source>
        <dbReference type="EMBL" id="QQO09089.1"/>
    </source>
</evidence>
<sequence>MSFTGDQESMENEPLHFQYAIKAKRTDRIQNLYDYVSSQKAGIDIERARYFTESYKKTEKYPQIIRRAMAFANALDKMTLYILPGSLLMGGHACKPNYSPLAPDFSTDFIKQEIIGGQPYFLPDRPADKFNVDPAIIPELKEIAEYWSGKTHQDHVYAHLPEEVLIAQDKIGVINDLNYVQGGDGHFAPPYKWHIEHGLRDVINQAKDGLEKADPTSSDGMDQRAFYKAVIISCEAVIKWAHRYADLAEETAAKESDPKRKAELLKMASIARKVPEFPAETYHEALQLITFLQLAVQVEDNAQATCPGRFDQVMIDIYRHDIDAKIETYETALELMENFFIMLSQVERVRSWTDTQFFRGKPIFQNLTIGGIDPKTGEDAANEVSMLILDAIQNTRTIQPSHYARWNDKSSPEYKKKVVETIRLGTGFPAVANDKMYMEAMMNRGYSQEDAANYCIIGCAEPGPPGLRGGRTGAAWYSLAKCMEMALYGGTDPNTDICLLKNSNGKDLRTFTSYDELWDSFVEQAKYYLRLHVIIDQAIDKEYEEYIDEPFSAILACPETTLPRGKSIKKGGAKYDFTGNQTIGLAVVANSLYAIRKLIFEDKMITGEQLQHALRTDFTDMTTDPTGPMIQQMCLSVPKYGNDIDEVDFIARDALRMVCDEFPKYKNTRYGRGPIGCHFQASTTTVSSNTPFGKSIGATPDGRKAETPLSDGQSPFRGTDVLGPTAAVSSVSKLELKYLSEGSLYNLKLSPADLRD</sequence>
<dbReference type="PROSITE" id="PS51149">
    <property type="entry name" value="GLY_RADICAL_2"/>
    <property type="match status" value="1"/>
</dbReference>
<feature type="region of interest" description="Disordered" evidence="4">
    <location>
        <begin position="690"/>
        <end position="721"/>
    </location>
</feature>
<dbReference type="SUPFAM" id="SSF51998">
    <property type="entry name" value="PFL-like glycyl radical enzymes"/>
    <property type="match status" value="1"/>
</dbReference>
<feature type="domain" description="Glycine radical" evidence="5">
    <location>
        <begin position="711"/>
        <end position="756"/>
    </location>
</feature>
<keyword evidence="1" id="KW-0556">Organic radical</keyword>
<dbReference type="PANTHER" id="PTHR43641">
    <property type="entry name" value="FORMATE ACETYLTRANSFERASE 3-RELATED"/>
    <property type="match status" value="1"/>
</dbReference>
<gene>
    <name evidence="7" type="ORF">JFL75_19500</name>
</gene>
<accession>A0A7T7XMH9</accession>
<dbReference type="InterPro" id="IPR001150">
    <property type="entry name" value="Gly_radical"/>
</dbReference>
<dbReference type="PANTHER" id="PTHR43641:SF2">
    <property type="entry name" value="DEHYDRATASE YBIW-RELATED"/>
    <property type="match status" value="1"/>
</dbReference>
<organism evidence="7 8">
    <name type="scientific">Breznakiella homolactica</name>
    <dbReference type="NCBI Taxonomy" id="2798577"/>
    <lineage>
        <taxon>Bacteria</taxon>
        <taxon>Pseudomonadati</taxon>
        <taxon>Spirochaetota</taxon>
        <taxon>Spirochaetia</taxon>
        <taxon>Spirochaetales</taxon>
        <taxon>Breznakiellaceae</taxon>
        <taxon>Breznakiella</taxon>
    </lineage>
</organism>
<dbReference type="InterPro" id="IPR051215">
    <property type="entry name" value="GRE"/>
</dbReference>
<evidence type="ECO:0000256" key="1">
    <source>
        <dbReference type="ARBA" id="ARBA00022818"/>
    </source>
</evidence>
<evidence type="ECO:0000313" key="8">
    <source>
        <dbReference type="Proteomes" id="UP000595917"/>
    </source>
</evidence>
<evidence type="ECO:0000259" key="6">
    <source>
        <dbReference type="PROSITE" id="PS51554"/>
    </source>
</evidence>
<evidence type="ECO:0000256" key="2">
    <source>
        <dbReference type="ARBA" id="ARBA00023239"/>
    </source>
</evidence>
<evidence type="ECO:0000259" key="5">
    <source>
        <dbReference type="PROSITE" id="PS51149"/>
    </source>
</evidence>
<keyword evidence="8" id="KW-1185">Reference proteome</keyword>
<dbReference type="Pfam" id="PF02901">
    <property type="entry name" value="PFL-like"/>
    <property type="match status" value="1"/>
</dbReference>
<dbReference type="PROSITE" id="PS51554">
    <property type="entry name" value="PFL"/>
    <property type="match status" value="1"/>
</dbReference>
<dbReference type="KEGG" id="bhc:JFL75_19500"/>
<dbReference type="Proteomes" id="UP000595917">
    <property type="component" value="Chromosome"/>
</dbReference>
<evidence type="ECO:0000256" key="3">
    <source>
        <dbReference type="PROSITE-ProRule" id="PRU00493"/>
    </source>
</evidence>
<dbReference type="RefSeq" id="WP_215626394.1">
    <property type="nucleotide sequence ID" value="NZ_CP067089.2"/>
</dbReference>
<dbReference type="EMBL" id="CP067089">
    <property type="protein sequence ID" value="QQO09089.1"/>
    <property type="molecule type" value="Genomic_DNA"/>
</dbReference>
<name>A0A7T7XMH9_9SPIR</name>
<keyword evidence="2" id="KW-0456">Lyase</keyword>
<proteinExistence type="predicted"/>
<dbReference type="GO" id="GO:0005829">
    <property type="term" value="C:cytosol"/>
    <property type="evidence" value="ECO:0007669"/>
    <property type="project" value="TreeGrafter"/>
</dbReference>
<dbReference type="AlphaFoldDB" id="A0A7T7XMH9"/>
<protein>
    <submittedName>
        <fullName evidence="7">Uncharacterized protein</fullName>
    </submittedName>
</protein>